<dbReference type="STRING" id="1450537.A0A395HXQ0"/>
<dbReference type="Proteomes" id="UP000248961">
    <property type="component" value="Unassembled WGS sequence"/>
</dbReference>
<dbReference type="OrthoDB" id="2129688at2759"/>
<protein>
    <submittedName>
        <fullName evidence="1">Uncharacterized protein</fullName>
    </submittedName>
</protein>
<keyword evidence="2" id="KW-1185">Reference proteome</keyword>
<evidence type="ECO:0000313" key="1">
    <source>
        <dbReference type="EMBL" id="RAL12701.1"/>
    </source>
</evidence>
<gene>
    <name evidence="1" type="ORF">BO97DRAFT_52566</name>
</gene>
<sequence length="211" mass="23951">MLKIFVRQRPYLKPDAPRMSWEDADGAAVAEEETENDLINLTPFGLPFEEVGEELSTRMGTQLHMWVAIARFKTWVYEVIAAGNNFRGKDGGCAFYYCIHEHDDSWLPYIDDTDCDWEDAEIVIECLRIVKEVAKWEVAPLLVSYAQRGSQEYLVCTDIAGRGYSLGALILLAGFASRFMQVVEYSPSRVSSEYFINIASTRAIFLTQFGC</sequence>
<dbReference type="AlphaFoldDB" id="A0A395HXQ0"/>
<organism evidence="1 2">
    <name type="scientific">Aspergillus homomorphus (strain CBS 101889)</name>
    <dbReference type="NCBI Taxonomy" id="1450537"/>
    <lineage>
        <taxon>Eukaryota</taxon>
        <taxon>Fungi</taxon>
        <taxon>Dikarya</taxon>
        <taxon>Ascomycota</taxon>
        <taxon>Pezizomycotina</taxon>
        <taxon>Eurotiomycetes</taxon>
        <taxon>Eurotiomycetidae</taxon>
        <taxon>Eurotiales</taxon>
        <taxon>Aspergillaceae</taxon>
        <taxon>Aspergillus</taxon>
        <taxon>Aspergillus subgen. Circumdati</taxon>
    </lineage>
</organism>
<reference evidence="1 2" key="1">
    <citation type="submission" date="2018-02" db="EMBL/GenBank/DDBJ databases">
        <title>The genomes of Aspergillus section Nigri reveals drivers in fungal speciation.</title>
        <authorList>
            <consortium name="DOE Joint Genome Institute"/>
            <person name="Vesth T.C."/>
            <person name="Nybo J."/>
            <person name="Theobald S."/>
            <person name="Brandl J."/>
            <person name="Frisvad J.C."/>
            <person name="Nielsen K.F."/>
            <person name="Lyhne E.K."/>
            <person name="Kogle M.E."/>
            <person name="Kuo A."/>
            <person name="Riley R."/>
            <person name="Clum A."/>
            <person name="Nolan M."/>
            <person name="Lipzen A."/>
            <person name="Salamov A."/>
            <person name="Henrissat B."/>
            <person name="Wiebenga A."/>
            <person name="De vries R.P."/>
            <person name="Grigoriev I.V."/>
            <person name="Mortensen U.H."/>
            <person name="Andersen M.R."/>
            <person name="Baker S.E."/>
        </authorList>
    </citation>
    <scope>NUCLEOTIDE SEQUENCE [LARGE SCALE GENOMIC DNA]</scope>
    <source>
        <strain evidence="1 2">CBS 101889</strain>
    </source>
</reference>
<accession>A0A395HXQ0</accession>
<dbReference type="EMBL" id="KZ824282">
    <property type="protein sequence ID" value="RAL12701.1"/>
    <property type="molecule type" value="Genomic_DNA"/>
</dbReference>
<name>A0A395HXQ0_ASPHC</name>
<dbReference type="RefSeq" id="XP_025551855.1">
    <property type="nucleotide sequence ID" value="XM_025700883.1"/>
</dbReference>
<proteinExistence type="predicted"/>
<dbReference type="VEuPathDB" id="FungiDB:BO97DRAFT_52566"/>
<evidence type="ECO:0000313" key="2">
    <source>
        <dbReference type="Proteomes" id="UP000248961"/>
    </source>
</evidence>
<dbReference type="GeneID" id="37205172"/>